<keyword evidence="3" id="KW-0808">Transferase</keyword>
<feature type="non-terminal residue" evidence="6">
    <location>
        <position position="1"/>
    </location>
</feature>
<accession>A0A382LM74</accession>
<proteinExistence type="predicted"/>
<dbReference type="InterPro" id="IPR015424">
    <property type="entry name" value="PyrdxlP-dep_Trfase"/>
</dbReference>
<dbReference type="Gene3D" id="3.90.1150.10">
    <property type="entry name" value="Aspartate Aminotransferase, domain 1"/>
    <property type="match status" value="1"/>
</dbReference>
<name>A0A382LM74_9ZZZZ</name>
<dbReference type="InterPro" id="IPR015421">
    <property type="entry name" value="PyrdxlP-dep_Trfase_major"/>
</dbReference>
<evidence type="ECO:0000256" key="3">
    <source>
        <dbReference type="ARBA" id="ARBA00022679"/>
    </source>
</evidence>
<evidence type="ECO:0000256" key="4">
    <source>
        <dbReference type="ARBA" id="ARBA00022898"/>
    </source>
</evidence>
<evidence type="ECO:0000256" key="1">
    <source>
        <dbReference type="ARBA" id="ARBA00001933"/>
    </source>
</evidence>
<evidence type="ECO:0000256" key="2">
    <source>
        <dbReference type="ARBA" id="ARBA00022576"/>
    </source>
</evidence>
<evidence type="ECO:0000259" key="5">
    <source>
        <dbReference type="Pfam" id="PF00155"/>
    </source>
</evidence>
<sequence>IMPIERRHQLLEIARAYDVLVVDDHCYGDIIFEPEQAAPTLYTLDDSGRVVYIGSFSKILGPGVRQGYLAAPPSRMNEILQNKVDGGTNMLASMILAEYFKDHLWSHIDVINRIMRARRNAMTASLAEHFAPLGDGVWWTNPPGGLFIWARIPDGTDVNEAVRLAGTRGVVCPAGRAFNPTDEDVPYLRLAFGYPSIEHIQAGIPILAECVSEARMKDEGERMKVEPGQSL</sequence>
<organism evidence="6">
    <name type="scientific">marine metagenome</name>
    <dbReference type="NCBI Taxonomy" id="408172"/>
    <lineage>
        <taxon>unclassified sequences</taxon>
        <taxon>metagenomes</taxon>
        <taxon>ecological metagenomes</taxon>
    </lineage>
</organism>
<dbReference type="InterPro" id="IPR050859">
    <property type="entry name" value="Class-I_PLP-dep_aminotransf"/>
</dbReference>
<dbReference type="AlphaFoldDB" id="A0A382LM74"/>
<dbReference type="InterPro" id="IPR015422">
    <property type="entry name" value="PyrdxlP-dep_Trfase_small"/>
</dbReference>
<dbReference type="Gene3D" id="3.40.640.10">
    <property type="entry name" value="Type I PLP-dependent aspartate aminotransferase-like (Major domain)"/>
    <property type="match status" value="1"/>
</dbReference>
<keyword evidence="2" id="KW-0032">Aminotransferase</keyword>
<keyword evidence="4" id="KW-0663">Pyridoxal phosphate</keyword>
<dbReference type="GO" id="GO:0030170">
    <property type="term" value="F:pyridoxal phosphate binding"/>
    <property type="evidence" value="ECO:0007669"/>
    <property type="project" value="InterPro"/>
</dbReference>
<evidence type="ECO:0000313" key="6">
    <source>
        <dbReference type="EMBL" id="SVC35991.1"/>
    </source>
</evidence>
<dbReference type="EMBL" id="UINC01087010">
    <property type="protein sequence ID" value="SVC35991.1"/>
    <property type="molecule type" value="Genomic_DNA"/>
</dbReference>
<dbReference type="GO" id="GO:1901605">
    <property type="term" value="P:alpha-amino acid metabolic process"/>
    <property type="evidence" value="ECO:0007669"/>
    <property type="project" value="TreeGrafter"/>
</dbReference>
<dbReference type="CDD" id="cd00609">
    <property type="entry name" value="AAT_like"/>
    <property type="match status" value="1"/>
</dbReference>
<feature type="domain" description="Aminotransferase class I/classII large" evidence="5">
    <location>
        <begin position="4"/>
        <end position="180"/>
    </location>
</feature>
<comment type="cofactor">
    <cofactor evidence="1">
        <name>pyridoxal 5'-phosphate</name>
        <dbReference type="ChEBI" id="CHEBI:597326"/>
    </cofactor>
</comment>
<gene>
    <name evidence="6" type="ORF">METZ01_LOCUS288845</name>
</gene>
<reference evidence="6" key="1">
    <citation type="submission" date="2018-05" db="EMBL/GenBank/DDBJ databases">
        <authorList>
            <person name="Lanie J.A."/>
            <person name="Ng W.-L."/>
            <person name="Kazmierczak K.M."/>
            <person name="Andrzejewski T.M."/>
            <person name="Davidsen T.M."/>
            <person name="Wayne K.J."/>
            <person name="Tettelin H."/>
            <person name="Glass J.I."/>
            <person name="Rusch D."/>
            <person name="Podicherti R."/>
            <person name="Tsui H.-C.T."/>
            <person name="Winkler M.E."/>
        </authorList>
    </citation>
    <scope>NUCLEOTIDE SEQUENCE</scope>
</reference>
<dbReference type="SUPFAM" id="SSF53383">
    <property type="entry name" value="PLP-dependent transferases"/>
    <property type="match status" value="1"/>
</dbReference>
<protein>
    <recommendedName>
        <fullName evidence="5">Aminotransferase class I/classII large domain-containing protein</fullName>
    </recommendedName>
</protein>
<dbReference type="Pfam" id="PF00155">
    <property type="entry name" value="Aminotran_1_2"/>
    <property type="match status" value="1"/>
</dbReference>
<dbReference type="InterPro" id="IPR004839">
    <property type="entry name" value="Aminotransferase_I/II_large"/>
</dbReference>
<dbReference type="PANTHER" id="PTHR42790:SF19">
    <property type="entry name" value="KYNURENINE_ALPHA-AMINOADIPATE AMINOTRANSFERASE, MITOCHONDRIAL"/>
    <property type="match status" value="1"/>
</dbReference>
<dbReference type="PANTHER" id="PTHR42790">
    <property type="entry name" value="AMINOTRANSFERASE"/>
    <property type="match status" value="1"/>
</dbReference>
<dbReference type="GO" id="GO:0008483">
    <property type="term" value="F:transaminase activity"/>
    <property type="evidence" value="ECO:0007669"/>
    <property type="project" value="UniProtKB-KW"/>
</dbReference>